<dbReference type="RefSeq" id="WP_232091220.1">
    <property type="nucleotide sequence ID" value="NZ_LR812090.1"/>
</dbReference>
<name>A0A6T9Y1J8_ALTMA</name>
<evidence type="ECO:0000313" key="2">
    <source>
        <dbReference type="Proteomes" id="UP000509458"/>
    </source>
</evidence>
<accession>A0A6T9Y1J8</accession>
<protein>
    <recommendedName>
        <fullName evidence="3">STAS/SEC14 domain-containing protein</fullName>
    </recommendedName>
</protein>
<evidence type="ECO:0000313" key="1">
    <source>
        <dbReference type="EMBL" id="CAB9494952.1"/>
    </source>
</evidence>
<gene>
    <name evidence="1" type="ORF">ALFOR1_40336</name>
</gene>
<reference evidence="1 2" key="1">
    <citation type="submission" date="2020-06" db="EMBL/GenBank/DDBJ databases">
        <authorList>
            <person name="Duchaud E."/>
        </authorList>
    </citation>
    <scope>NUCLEOTIDE SEQUENCE [LARGE SCALE GENOMIC DNA]</scope>
    <source>
        <strain evidence="1">Alteromonas fortis</strain>
    </source>
</reference>
<organism evidence="1 2">
    <name type="scientific">Alteromonas macleodii</name>
    <name type="common">Pseudoalteromonas macleodii</name>
    <dbReference type="NCBI Taxonomy" id="28108"/>
    <lineage>
        <taxon>Bacteria</taxon>
        <taxon>Pseudomonadati</taxon>
        <taxon>Pseudomonadota</taxon>
        <taxon>Gammaproteobacteria</taxon>
        <taxon>Alteromonadales</taxon>
        <taxon>Alteromonadaceae</taxon>
        <taxon>Alteromonas/Salinimonas group</taxon>
        <taxon>Alteromonas</taxon>
    </lineage>
</organism>
<dbReference type="Proteomes" id="UP000509458">
    <property type="component" value="Chromosome"/>
</dbReference>
<dbReference type="EMBL" id="LR812090">
    <property type="protein sequence ID" value="CAB9494952.1"/>
    <property type="molecule type" value="Genomic_DNA"/>
</dbReference>
<proteinExistence type="predicted"/>
<evidence type="ECO:0008006" key="3">
    <source>
        <dbReference type="Google" id="ProtNLM"/>
    </source>
</evidence>
<dbReference type="AlphaFoldDB" id="A0A6T9Y1J8"/>
<sequence length="145" mass="15882">MSAKIKDPIKVQSKFGEYSVELKGNIIRLDGKGVVTKALFQHYHEDVKKLALPLGGQPWGFLIFVQGVGILTPDAEQALIESVRLRKQYGMQACAFVTSDADIPALVKSQFERVYAAANLACYFSDSENDALAWLAALGCSLDNE</sequence>